<proteinExistence type="predicted"/>
<dbReference type="Pfam" id="PF20250">
    <property type="entry name" value="FapA_N"/>
    <property type="match status" value="1"/>
</dbReference>
<evidence type="ECO:0000313" key="4">
    <source>
        <dbReference type="Proteomes" id="UP000361993"/>
    </source>
</evidence>
<sequence length="621" mass="72399">MALDEKIISYTENPSRELLSVASRTNIALNELDFHLLAFSTQYCLENTEWIKIAEKDLTLFEKDEVFLKEDLQIKQEYKIEIFHQTRQDKTANAIKLIANKNLTKIVAQINFNELKYHEKLTFELLQIIYKKMLKLKFLIGIRIFDFKKELIRICNEHKKNTLNKTLQINVAKGVEPIQSQDEALVLLYKEKAKDYTIDEKRSGIIAVDENEVVLRYNKFKQGKEGKDLNLHTLKVIDANQNKIKFNCSSLAFKTVEYEDYTEYLALKKGYVVEDQDKFDIANLLEFNNKVDFKNIGIIRAGLDKNVKINIKFISDMQDAVNSGVGIECEELNITGSVGSNTNLKATRMRVEGTTHTKSKIYAKEAYIKTHRGFAQADKLNIDLLEGGNIKAKEVRIKKSLGGVIEADRIYIEQLESNNSCVFYNNVVIERFEGENNKFHTKIKKMDKDYDQELLKIKNEISSLHHKISKLKQYILSNKNNVLDIEKKVLELKNQGQNIPSQYEKFLKNFSIQNANLNKLQNQEKELLEYRKKIHDELLALEEDLFKAKFINKSGKWSDMNEIRFSLLEPKEDIFYSSSTKESAKFIALKKIIQNNQEYIEIDKKLDYEEKDIEWLLPSKE</sequence>
<dbReference type="GeneID" id="66544242"/>
<dbReference type="RefSeq" id="WP_002785029.1">
    <property type="nucleotide sequence ID" value="NZ_AANHVQ020000006.1"/>
</dbReference>
<dbReference type="InterPro" id="IPR046866">
    <property type="entry name" value="FapA_N"/>
</dbReference>
<name>A0A381CJG6_CAMCO</name>
<accession>A0A381CJG6</accession>
<evidence type="ECO:0000259" key="1">
    <source>
        <dbReference type="Pfam" id="PF20250"/>
    </source>
</evidence>
<gene>
    <name evidence="3" type="ORF">C6T04_07235</name>
    <name evidence="2" type="ORF">CJD00_03825</name>
</gene>
<evidence type="ECO:0000313" key="2">
    <source>
        <dbReference type="EMBL" id="EAK1509406.1"/>
    </source>
</evidence>
<feature type="domain" description="Flagellar Assembly Protein A N-terminal region" evidence="1">
    <location>
        <begin position="127"/>
        <end position="275"/>
    </location>
</feature>
<evidence type="ECO:0000313" key="5">
    <source>
        <dbReference type="Proteomes" id="UP000365807"/>
    </source>
</evidence>
<dbReference type="OrthoDB" id="5353360at2"/>
<reference evidence="2 4" key="1">
    <citation type="submission" date="2018-05" db="EMBL/GenBank/DDBJ databases">
        <authorList>
            <consortium name="GenomeTrakr network: Whole genome sequencing for foodborne pathogen traceback"/>
        </authorList>
    </citation>
    <scope>NUCLEOTIDE SEQUENCE [LARGE SCALE GENOMIC DNA]</scope>
    <source>
        <strain evidence="2 4">NC_C6016</strain>
    </source>
</reference>
<dbReference type="EMBL" id="AACDUL010000005">
    <property type="protein sequence ID" value="EAK1509406.1"/>
    <property type="molecule type" value="Genomic_DNA"/>
</dbReference>
<organism evidence="3 5">
    <name type="scientific">Campylobacter coli</name>
    <dbReference type="NCBI Taxonomy" id="195"/>
    <lineage>
        <taxon>Bacteria</taxon>
        <taxon>Pseudomonadati</taxon>
        <taxon>Campylobacterota</taxon>
        <taxon>Epsilonproteobacteria</taxon>
        <taxon>Campylobacterales</taxon>
        <taxon>Campylobacteraceae</taxon>
        <taxon>Campylobacter</taxon>
    </lineage>
</organism>
<dbReference type="KEGG" id="ccof:VC76_03885"/>
<dbReference type="STRING" id="195.ATE51_02044"/>
<dbReference type="Proteomes" id="UP000365807">
    <property type="component" value="Unassembled WGS sequence"/>
</dbReference>
<reference evidence="3 5" key="2">
    <citation type="submission" date="2018-06" db="EMBL/GenBank/DDBJ databases">
        <authorList>
            <consortium name="NARMS: The National Antimicrobial Resistance Monitoring System"/>
        </authorList>
    </citation>
    <scope>NUCLEOTIDE SEQUENCE [LARGE SCALE GENOMIC DNA]</scope>
    <source>
        <strain evidence="3 5">FSIS11807978</strain>
    </source>
</reference>
<dbReference type="Proteomes" id="UP000361993">
    <property type="component" value="Unassembled WGS sequence"/>
</dbReference>
<protein>
    <submittedName>
        <fullName evidence="3">DUF342 domain-containing protein</fullName>
    </submittedName>
</protein>
<dbReference type="EMBL" id="AACGFG010000010">
    <property type="protein sequence ID" value="EAK4358697.1"/>
    <property type="molecule type" value="Genomic_DNA"/>
</dbReference>
<comment type="caution">
    <text evidence="3">The sequence shown here is derived from an EMBL/GenBank/DDBJ whole genome shotgun (WGS) entry which is preliminary data.</text>
</comment>
<evidence type="ECO:0000313" key="3">
    <source>
        <dbReference type="EMBL" id="EAK4358697.1"/>
    </source>
</evidence>
<dbReference type="AlphaFoldDB" id="A0A381CJG6"/>